<name>A0A8C3BY71_CAIMO</name>
<feature type="coiled-coil region" evidence="11">
    <location>
        <begin position="431"/>
        <end position="483"/>
    </location>
</feature>
<dbReference type="AlphaFoldDB" id="A0A8C3BY71"/>
<keyword evidence="16" id="KW-1185">Reference proteome</keyword>
<evidence type="ECO:0000256" key="6">
    <source>
        <dbReference type="ARBA" id="ARBA00023054"/>
    </source>
</evidence>
<dbReference type="GO" id="GO:0005813">
    <property type="term" value="C:centrosome"/>
    <property type="evidence" value="ECO:0007669"/>
    <property type="project" value="UniProtKB-ARBA"/>
</dbReference>
<comment type="similarity">
    <text evidence="1 10">Belongs to the NDC80/HEC1 family.</text>
</comment>
<evidence type="ECO:0000259" key="12">
    <source>
        <dbReference type="Pfam" id="PF03801"/>
    </source>
</evidence>
<reference evidence="15" key="3">
    <citation type="submission" date="2025-09" db="UniProtKB">
        <authorList>
            <consortium name="Ensembl"/>
        </authorList>
    </citation>
    <scope>IDENTIFICATION</scope>
</reference>
<keyword evidence="7 10" id="KW-0539">Nucleus</keyword>
<dbReference type="Gene3D" id="1.10.418.30">
    <property type="entry name" value="Ncd80 complex, Ncd80 subunit"/>
    <property type="match status" value="1"/>
</dbReference>
<keyword evidence="5 10" id="KW-0995">Kinetochore</keyword>
<dbReference type="InterPro" id="IPR055260">
    <property type="entry name" value="Ndc80_CH"/>
</dbReference>
<evidence type="ECO:0000256" key="10">
    <source>
        <dbReference type="RuleBase" id="RU368072"/>
    </source>
</evidence>
<sequence>MSKPMSGASERKVSFFGKRTSGAGGSRNSQYGVFGTEKIKDPRPVNDKAFIQQCIKQLCEFLVDNGYAHNVSMKTLQSPSAKDFLKIFTFIYGFLCPSYELPDSKFEEEIPRVFKELGYPFALSKSSMYTVGAPHTWPQIMIALVWLTDCVKLYSAMRENSSSFDDGQNWGGETDDGIVHNKLFMDYVVKCYDHFMKGGDTLTYTFSSHPAAEDLFNIDEFQIEGLAAENKRLHEEIARLEKERESEPDRLVSLRKLRSSFQADVQKYQAYLANLESHTNILDQKMKGVNEEVEAAEMEVEAMKQENARLQHIFDNQKYSVADIERINHERNELQQTINKLTKELEEEQHQLWNEELKYARSKEAVETQLAEYHKLARKLKLIPRSAENSEGHDFKIHFNPEAGSSCLDTYRTQIKVSRVNTECLCYCSRGNEAEEEERKCANELELLEKHKQLLESGINEGLSEATNELHDIQRQYQIVMQTTMEESRKAGDNLNRLLEVIATHVVSIEKYLDEQNAKIDRDYEEFMSEDLLSVLTGILDSYKKKAESV</sequence>
<dbReference type="Ensembl" id="ENSCMMT00000013778.1">
    <property type="protein sequence ID" value="ENSCMMP00000012536.1"/>
    <property type="gene ID" value="ENSCMMG00000007894.1"/>
</dbReference>
<dbReference type="Gene3D" id="6.10.250.1950">
    <property type="match status" value="1"/>
</dbReference>
<keyword evidence="4 10" id="KW-0498">Mitosis</keyword>
<reference evidence="15" key="1">
    <citation type="submission" date="2018-09" db="EMBL/GenBank/DDBJ databases">
        <title>Common duck and Muscovy duck high density SNP chip.</title>
        <authorList>
            <person name="Vignal A."/>
            <person name="Thebault N."/>
            <person name="Warren W.C."/>
        </authorList>
    </citation>
    <scope>NUCLEOTIDE SEQUENCE [LARGE SCALE GENOMIC DNA]</scope>
</reference>
<dbReference type="InterPro" id="IPR005550">
    <property type="entry name" value="Kinetochore_Ndc80"/>
</dbReference>
<evidence type="ECO:0000259" key="13">
    <source>
        <dbReference type="Pfam" id="PF18077"/>
    </source>
</evidence>
<evidence type="ECO:0000256" key="3">
    <source>
        <dbReference type="ARBA" id="ARBA00022618"/>
    </source>
</evidence>
<dbReference type="InterPro" id="IPR057091">
    <property type="entry name" value="NDC80_loop"/>
</dbReference>
<dbReference type="Pfam" id="PF03801">
    <property type="entry name" value="Ndc80_HEC"/>
    <property type="match status" value="1"/>
</dbReference>
<dbReference type="Pfam" id="PF18077">
    <property type="entry name" value="DUF5595"/>
    <property type="match status" value="1"/>
</dbReference>
<dbReference type="InterPro" id="IPR040967">
    <property type="entry name" value="DUF5595"/>
</dbReference>
<evidence type="ECO:0000256" key="7">
    <source>
        <dbReference type="ARBA" id="ARBA00023242"/>
    </source>
</evidence>
<protein>
    <recommendedName>
        <fullName evidence="10">Kinetochore protein NDC80</fullName>
    </recommendedName>
</protein>
<keyword evidence="2 10" id="KW-0158">Chromosome</keyword>
<evidence type="ECO:0000256" key="5">
    <source>
        <dbReference type="ARBA" id="ARBA00022838"/>
    </source>
</evidence>
<accession>A0A8C3BY71</accession>
<dbReference type="GO" id="GO:0031262">
    <property type="term" value="C:Ndc80 complex"/>
    <property type="evidence" value="ECO:0007669"/>
    <property type="project" value="UniProtKB-UniRule"/>
</dbReference>
<dbReference type="PANTHER" id="PTHR10643:SF2">
    <property type="entry name" value="KINETOCHORE PROTEIN NDC80 HOMOLOG"/>
    <property type="match status" value="1"/>
</dbReference>
<proteinExistence type="inferred from homology"/>
<evidence type="ECO:0000256" key="1">
    <source>
        <dbReference type="ARBA" id="ARBA00007050"/>
    </source>
</evidence>
<evidence type="ECO:0000256" key="2">
    <source>
        <dbReference type="ARBA" id="ARBA00022454"/>
    </source>
</evidence>
<feature type="domain" description="Kinetochore protein NDC80 loop region" evidence="14">
    <location>
        <begin position="335"/>
        <end position="417"/>
    </location>
</feature>
<dbReference type="GO" id="GO:0051301">
    <property type="term" value="P:cell division"/>
    <property type="evidence" value="ECO:0007669"/>
    <property type="project" value="UniProtKB-UniRule"/>
</dbReference>
<keyword evidence="8 10" id="KW-0131">Cell cycle</keyword>
<comment type="subcellular location">
    <subcellularLocation>
        <location evidence="10">Chromosome</location>
        <location evidence="10">Centromere</location>
        <location evidence="10">Kinetochore</location>
    </subcellularLocation>
    <subcellularLocation>
        <location evidence="10">Nucleus</location>
    </subcellularLocation>
</comment>
<evidence type="ECO:0000313" key="16">
    <source>
        <dbReference type="Proteomes" id="UP000694556"/>
    </source>
</evidence>
<keyword evidence="3 10" id="KW-0132">Cell division</keyword>
<comment type="subunit">
    <text evidence="10">Component of the NDC80 complex.</text>
</comment>
<dbReference type="FunFam" id="1.10.418.30:FF:000002">
    <property type="entry name" value="NDC80, kinetochore complex component"/>
    <property type="match status" value="1"/>
</dbReference>
<dbReference type="GO" id="GO:0051315">
    <property type="term" value="P:attachment of mitotic spindle microtubules to kinetochore"/>
    <property type="evidence" value="ECO:0007669"/>
    <property type="project" value="UniProtKB-UniRule"/>
</dbReference>
<evidence type="ECO:0000256" key="11">
    <source>
        <dbReference type="SAM" id="Coils"/>
    </source>
</evidence>
<evidence type="ECO:0000256" key="8">
    <source>
        <dbReference type="ARBA" id="ARBA00023306"/>
    </source>
</evidence>
<dbReference type="GO" id="GO:0007051">
    <property type="term" value="P:spindle organization"/>
    <property type="evidence" value="ECO:0007669"/>
    <property type="project" value="UniProtKB-ARBA"/>
</dbReference>
<comment type="function">
    <text evidence="10">Acts as a component of the essential kinetochore-associated NDC80 complex, which is required for chromosome segregation and spindle checkpoint activity.</text>
</comment>
<feature type="coiled-coil region" evidence="11">
    <location>
        <begin position="279"/>
        <end position="358"/>
    </location>
</feature>
<evidence type="ECO:0000313" key="15">
    <source>
        <dbReference type="Ensembl" id="ENSCMMP00000012536.1"/>
    </source>
</evidence>
<feature type="domain" description="Kinetochore protein Ndc80 CH" evidence="12">
    <location>
        <begin position="11"/>
        <end position="156"/>
    </location>
</feature>
<feature type="domain" description="DUF5595" evidence="13">
    <location>
        <begin position="173"/>
        <end position="243"/>
    </location>
</feature>
<evidence type="ECO:0000256" key="4">
    <source>
        <dbReference type="ARBA" id="ARBA00022776"/>
    </source>
</evidence>
<evidence type="ECO:0000256" key="9">
    <source>
        <dbReference type="ARBA" id="ARBA00023328"/>
    </source>
</evidence>
<feature type="domain" description="Kinetochore protein NDC80 loop region" evidence="14">
    <location>
        <begin position="432"/>
        <end position="522"/>
    </location>
</feature>
<dbReference type="InterPro" id="IPR038273">
    <property type="entry name" value="Ndc80_sf"/>
</dbReference>
<keyword evidence="6 11" id="KW-0175">Coiled coil</keyword>
<dbReference type="Pfam" id="PF24487">
    <property type="entry name" value="NDC80_loop"/>
    <property type="match status" value="2"/>
</dbReference>
<dbReference type="PANTHER" id="PTHR10643">
    <property type="entry name" value="KINETOCHORE PROTEIN NDC80"/>
    <property type="match status" value="1"/>
</dbReference>
<dbReference type="GO" id="GO:0005634">
    <property type="term" value="C:nucleus"/>
    <property type="evidence" value="ECO:0007669"/>
    <property type="project" value="UniProtKB-SubCell"/>
</dbReference>
<dbReference type="Proteomes" id="UP000694556">
    <property type="component" value="Chromosome 2"/>
</dbReference>
<reference evidence="15" key="2">
    <citation type="submission" date="2025-08" db="UniProtKB">
        <authorList>
            <consortium name="Ensembl"/>
        </authorList>
    </citation>
    <scope>IDENTIFICATION</scope>
</reference>
<evidence type="ECO:0000259" key="14">
    <source>
        <dbReference type="Pfam" id="PF24487"/>
    </source>
</evidence>
<organism evidence="15 16">
    <name type="scientific">Cairina moschata</name>
    <name type="common">Muscovy duck</name>
    <dbReference type="NCBI Taxonomy" id="8855"/>
    <lineage>
        <taxon>Eukaryota</taxon>
        <taxon>Metazoa</taxon>
        <taxon>Chordata</taxon>
        <taxon>Craniata</taxon>
        <taxon>Vertebrata</taxon>
        <taxon>Euteleostomi</taxon>
        <taxon>Archelosauria</taxon>
        <taxon>Archosauria</taxon>
        <taxon>Dinosauria</taxon>
        <taxon>Saurischia</taxon>
        <taxon>Theropoda</taxon>
        <taxon>Coelurosauria</taxon>
        <taxon>Aves</taxon>
        <taxon>Neognathae</taxon>
        <taxon>Galloanserae</taxon>
        <taxon>Anseriformes</taxon>
        <taxon>Anatidae</taxon>
        <taxon>Anatinae</taxon>
        <taxon>Cairina</taxon>
    </lineage>
</organism>
<feature type="coiled-coil region" evidence="11">
    <location>
        <begin position="223"/>
        <end position="250"/>
    </location>
</feature>
<keyword evidence="9 10" id="KW-0137">Centromere</keyword>
<dbReference type="GO" id="GO:0005737">
    <property type="term" value="C:cytoplasm"/>
    <property type="evidence" value="ECO:0007669"/>
    <property type="project" value="UniProtKB-ARBA"/>
</dbReference>